<reference evidence="7 8" key="1">
    <citation type="submission" date="2018-11" db="EMBL/GenBank/DDBJ databases">
        <title>Genome sequence of Saitozyma podzolica DSM 27192.</title>
        <authorList>
            <person name="Aliyu H."/>
            <person name="Gorte O."/>
            <person name="Ochsenreither K."/>
        </authorList>
    </citation>
    <scope>NUCLEOTIDE SEQUENCE [LARGE SCALE GENOMIC DNA]</scope>
    <source>
        <strain evidence="7 8">DSM 27192</strain>
    </source>
</reference>
<organism evidence="7 8">
    <name type="scientific">Saitozyma podzolica</name>
    <dbReference type="NCBI Taxonomy" id="1890683"/>
    <lineage>
        <taxon>Eukaryota</taxon>
        <taxon>Fungi</taxon>
        <taxon>Dikarya</taxon>
        <taxon>Basidiomycota</taxon>
        <taxon>Agaricomycotina</taxon>
        <taxon>Tremellomycetes</taxon>
        <taxon>Tremellales</taxon>
        <taxon>Trimorphomycetaceae</taxon>
        <taxon>Saitozyma</taxon>
    </lineage>
</organism>
<dbReference type="AlphaFoldDB" id="A0A427YD51"/>
<keyword evidence="4 6" id="KW-0472">Membrane</keyword>
<dbReference type="InterPro" id="IPR008521">
    <property type="entry name" value="Mg_trans_NIPA"/>
</dbReference>
<keyword evidence="8" id="KW-1185">Reference proteome</keyword>
<evidence type="ECO:0000256" key="6">
    <source>
        <dbReference type="SAM" id="Phobius"/>
    </source>
</evidence>
<dbReference type="EMBL" id="RSCD01000015">
    <property type="protein sequence ID" value="RSH88887.1"/>
    <property type="molecule type" value="Genomic_DNA"/>
</dbReference>
<evidence type="ECO:0000256" key="5">
    <source>
        <dbReference type="SAM" id="MobiDB-lite"/>
    </source>
</evidence>
<evidence type="ECO:0000313" key="7">
    <source>
        <dbReference type="EMBL" id="RSH88887.1"/>
    </source>
</evidence>
<name>A0A427YD51_9TREE</name>
<feature type="transmembrane region" description="Helical" evidence="6">
    <location>
        <begin position="352"/>
        <end position="377"/>
    </location>
</feature>
<gene>
    <name evidence="7" type="ORF">EHS25_002549</name>
</gene>
<evidence type="ECO:0000256" key="3">
    <source>
        <dbReference type="ARBA" id="ARBA00022989"/>
    </source>
</evidence>
<dbReference type="GO" id="GO:0016020">
    <property type="term" value="C:membrane"/>
    <property type="evidence" value="ECO:0007669"/>
    <property type="project" value="UniProtKB-SubCell"/>
</dbReference>
<protein>
    <recommendedName>
        <fullName evidence="9">NIPA-like protein 3</fullName>
    </recommendedName>
</protein>
<feature type="transmembrane region" description="Helical" evidence="6">
    <location>
        <begin position="104"/>
        <end position="124"/>
    </location>
</feature>
<feature type="transmembrane region" description="Helical" evidence="6">
    <location>
        <begin position="389"/>
        <end position="409"/>
    </location>
</feature>
<dbReference type="PANTHER" id="PTHR12570:SF86">
    <property type="entry name" value="ADR321CP"/>
    <property type="match status" value="1"/>
</dbReference>
<dbReference type="InterPro" id="IPR037185">
    <property type="entry name" value="EmrE-like"/>
</dbReference>
<dbReference type="Proteomes" id="UP000279259">
    <property type="component" value="Unassembled WGS sequence"/>
</dbReference>
<keyword evidence="3 6" id="KW-1133">Transmembrane helix</keyword>
<feature type="transmembrane region" description="Helical" evidence="6">
    <location>
        <begin position="6"/>
        <end position="25"/>
    </location>
</feature>
<feature type="transmembrane region" description="Helical" evidence="6">
    <location>
        <begin position="73"/>
        <end position="92"/>
    </location>
</feature>
<feature type="transmembrane region" description="Helical" evidence="6">
    <location>
        <begin position="328"/>
        <end position="346"/>
    </location>
</feature>
<comment type="caution">
    <text evidence="7">The sequence shown here is derived from an EMBL/GenBank/DDBJ whole genome shotgun (WGS) entry which is preliminary data.</text>
</comment>
<dbReference type="PANTHER" id="PTHR12570">
    <property type="match status" value="1"/>
</dbReference>
<sequence length="695" mass="74150">MGVPVALAIVVGLLSSFVQSLGLTIQRKSHVQDSSLPVPQQRSPHRRPLWLLGFGIYITSNIFSTIFQLDALPIVILAPLGAVSLIYNALLARVLLGDHFGSKTALGTLMVALGAVGIAVFGVVQEEEHTLDEILRLWKRPAFVAFFSVVTAAVVVVLLGAHISSWHISRQLRPIALPASPSGNLTPPPSAPISNYASPCSPPPIPFRPSRLRRWSSPSSPLRHPALSLPPTAGIEVDKNPSSRVVHFAPSSPSPQSSFPLTFPCPGPEPTPSQQKALTLTGLAFAAASGVLSGMSLVLAKAAVELLVITLDHLRTGKGENQFSHVQSWFLVAGLVVGAVLQLVYLNYSLTFASPALVCPLAFCFFNLSSIFDGLVFYDQFGRLAPHQIALVSLGVALLLLGVWVVSAVQPTGDGGVDVGTWVEEDEAIRMEAEESPLLGREQFEEPLSYEHDEREGEHDQFHGYEYEHGQEPPSSASTLAAEGYPQPQLHHRHLPGISAASVPTSPAIPSPISPTGPWSPTTVSGAGMYSPTSRRRRPRYGTLLPDFAPVGAPTGFAIGLGAASPGFVLRPGSFSVPAGKRVRSRSEGTGGIEAVIRGDEVGVVVGGGSVGSPPVGLGVRAMRRSESDSARGGLGGDNDAVIEEEGLGGGQHENENEVERQLRGWRWTQPRRSIWDRFWNRDQGVRLPEDSEGQ</sequence>
<proteinExistence type="predicted"/>
<dbReference type="SUPFAM" id="SSF103481">
    <property type="entry name" value="Multidrug resistance efflux transporter EmrE"/>
    <property type="match status" value="1"/>
</dbReference>
<dbReference type="OrthoDB" id="2504919at2759"/>
<evidence type="ECO:0000256" key="4">
    <source>
        <dbReference type="ARBA" id="ARBA00023136"/>
    </source>
</evidence>
<feature type="transmembrane region" description="Helical" evidence="6">
    <location>
        <begin position="144"/>
        <end position="163"/>
    </location>
</feature>
<feature type="region of interest" description="Disordered" evidence="5">
    <location>
        <begin position="625"/>
        <end position="664"/>
    </location>
</feature>
<evidence type="ECO:0008006" key="9">
    <source>
        <dbReference type="Google" id="ProtNLM"/>
    </source>
</evidence>
<dbReference type="Pfam" id="PF05653">
    <property type="entry name" value="Mg_trans_NIPA"/>
    <property type="match status" value="2"/>
</dbReference>
<feature type="compositionally biased region" description="Basic and acidic residues" evidence="5">
    <location>
        <begin position="653"/>
        <end position="663"/>
    </location>
</feature>
<feature type="transmembrane region" description="Helical" evidence="6">
    <location>
        <begin position="49"/>
        <end position="67"/>
    </location>
</feature>
<comment type="subcellular location">
    <subcellularLocation>
        <location evidence="1">Membrane</location>
        <topology evidence="1">Multi-pass membrane protein</topology>
    </subcellularLocation>
</comment>
<accession>A0A427YD51</accession>
<evidence type="ECO:0000256" key="2">
    <source>
        <dbReference type="ARBA" id="ARBA00022692"/>
    </source>
</evidence>
<keyword evidence="2 6" id="KW-0812">Transmembrane</keyword>
<feature type="region of interest" description="Disordered" evidence="5">
    <location>
        <begin position="499"/>
        <end position="538"/>
    </location>
</feature>
<evidence type="ECO:0000256" key="1">
    <source>
        <dbReference type="ARBA" id="ARBA00004141"/>
    </source>
</evidence>
<dbReference type="GO" id="GO:0015095">
    <property type="term" value="F:magnesium ion transmembrane transporter activity"/>
    <property type="evidence" value="ECO:0007669"/>
    <property type="project" value="InterPro"/>
</dbReference>
<evidence type="ECO:0000313" key="8">
    <source>
        <dbReference type="Proteomes" id="UP000279259"/>
    </source>
</evidence>